<proteinExistence type="predicted"/>
<feature type="region of interest" description="Disordered" evidence="4">
    <location>
        <begin position="1"/>
        <end position="91"/>
    </location>
</feature>
<dbReference type="SUPFAM" id="SSF143503">
    <property type="entry name" value="PUG domain-like"/>
    <property type="match status" value="1"/>
</dbReference>
<dbReference type="GO" id="GO:0050832">
    <property type="term" value="P:defense response to fungus"/>
    <property type="evidence" value="ECO:0007669"/>
    <property type="project" value="TreeGrafter"/>
</dbReference>
<evidence type="ECO:0000313" key="7">
    <source>
        <dbReference type="Proteomes" id="UP001418222"/>
    </source>
</evidence>
<dbReference type="SUPFAM" id="SSF54236">
    <property type="entry name" value="Ubiquitin-like"/>
    <property type="match status" value="1"/>
</dbReference>
<comment type="caution">
    <text evidence="6">The sequence shown here is derived from an EMBL/GenBank/DDBJ whole genome shotgun (WGS) entry which is preliminary data.</text>
</comment>
<dbReference type="GO" id="GO:0016020">
    <property type="term" value="C:membrane"/>
    <property type="evidence" value="ECO:0007669"/>
    <property type="project" value="UniProtKB-SubCell"/>
</dbReference>
<dbReference type="InterPro" id="IPR029071">
    <property type="entry name" value="Ubiquitin-like_domsf"/>
</dbReference>
<dbReference type="EMBL" id="JBBWWQ010000013">
    <property type="protein sequence ID" value="KAK8933670.1"/>
    <property type="molecule type" value="Genomic_DNA"/>
</dbReference>
<dbReference type="PANTHER" id="PTHR47694">
    <property type="entry name" value="PLANT UBX DOMAIN-CONTAINING PROTEIN 2"/>
    <property type="match status" value="1"/>
</dbReference>
<dbReference type="InterPro" id="IPR001012">
    <property type="entry name" value="UBX_dom"/>
</dbReference>
<dbReference type="CDD" id="cd09212">
    <property type="entry name" value="PUB"/>
    <property type="match status" value="1"/>
</dbReference>
<gene>
    <name evidence="6" type="ORF">KSP39_PZI015439</name>
</gene>
<accession>A0AAP0B9H2</accession>
<dbReference type="SMART" id="SM00166">
    <property type="entry name" value="UBX"/>
    <property type="match status" value="1"/>
</dbReference>
<keyword evidence="2" id="KW-0833">Ubl conjugation pathway</keyword>
<organism evidence="6 7">
    <name type="scientific">Platanthera zijinensis</name>
    <dbReference type="NCBI Taxonomy" id="2320716"/>
    <lineage>
        <taxon>Eukaryota</taxon>
        <taxon>Viridiplantae</taxon>
        <taxon>Streptophyta</taxon>
        <taxon>Embryophyta</taxon>
        <taxon>Tracheophyta</taxon>
        <taxon>Spermatophyta</taxon>
        <taxon>Magnoliopsida</taxon>
        <taxon>Liliopsida</taxon>
        <taxon>Asparagales</taxon>
        <taxon>Orchidaceae</taxon>
        <taxon>Orchidoideae</taxon>
        <taxon>Orchideae</taxon>
        <taxon>Orchidinae</taxon>
        <taxon>Platanthera</taxon>
    </lineage>
</organism>
<evidence type="ECO:0000256" key="2">
    <source>
        <dbReference type="ARBA" id="ARBA00022786"/>
    </source>
</evidence>
<protein>
    <recommendedName>
        <fullName evidence="5">UBX domain-containing protein</fullName>
    </recommendedName>
</protein>
<comment type="subcellular location">
    <subcellularLocation>
        <location evidence="1">Membrane</location>
        <topology evidence="1">Peripheral membrane protein</topology>
    </subcellularLocation>
</comment>
<sequence>MEDVKGKMKGILKKVNSPFSSSSPAFRGQGRVLGSAPSSSSSSSTPANSASSRLLPASSPPPPATRPATNSSTGFDPYKPLVTSGQRLGSDTSTAAGVECPICSSSFPSEEAVSAHIDSCIGPSAGAVSDAGVSNRVGEFMSRGEGSVEIVTKLLKNVAGEPGNEKYRKIRLGNPRIKEAIGDVRGGLELLEFVGFKIQEEEDGEKWATMEEPTQGRIDVIQEAISLMERWKTKDAAVLLSVNGTVERLVPDQQMEPQSIDRKVQVFFSVPESVAAKIDLSDSFYKLSTEELRRESDARRKKIADSQLLIPRSYKEKQAMASRKKYKLTVIRIQFPDRVVLQGIFLPSERTTALYEFVSSSLKEANLEFELLSPAVPRVQPIPRFPGADGRTPTLEEENLVPSALVKFKPVETDSVAFTGLADEILERIEPLTGAATVL</sequence>
<evidence type="ECO:0000313" key="6">
    <source>
        <dbReference type="EMBL" id="KAK8933670.1"/>
    </source>
</evidence>
<keyword evidence="3" id="KW-0472">Membrane</keyword>
<dbReference type="Pfam" id="PF00789">
    <property type="entry name" value="UBX"/>
    <property type="match status" value="1"/>
</dbReference>
<name>A0AAP0B9H2_9ASPA</name>
<dbReference type="PANTHER" id="PTHR47694:SF1">
    <property type="entry name" value="PLANT UBX DOMAIN-CONTAINING PROTEIN 2"/>
    <property type="match status" value="1"/>
</dbReference>
<dbReference type="AlphaFoldDB" id="A0AAP0B9H2"/>
<dbReference type="Proteomes" id="UP001418222">
    <property type="component" value="Unassembled WGS sequence"/>
</dbReference>
<keyword evidence="7" id="KW-1185">Reference proteome</keyword>
<feature type="compositionally biased region" description="Low complexity" evidence="4">
    <location>
        <begin position="35"/>
        <end position="57"/>
    </location>
</feature>
<dbReference type="InterPro" id="IPR036339">
    <property type="entry name" value="PUB-like_dom_sf"/>
</dbReference>
<evidence type="ECO:0000256" key="1">
    <source>
        <dbReference type="ARBA" id="ARBA00004170"/>
    </source>
</evidence>
<evidence type="ECO:0000256" key="4">
    <source>
        <dbReference type="SAM" id="MobiDB-lite"/>
    </source>
</evidence>
<evidence type="ECO:0000256" key="3">
    <source>
        <dbReference type="ARBA" id="ARBA00023136"/>
    </source>
</evidence>
<dbReference type="FunFam" id="3.10.20.90:FF:000185">
    <property type="entry name" value="UBX domain-containing protein 6"/>
    <property type="match status" value="1"/>
</dbReference>
<evidence type="ECO:0000259" key="5">
    <source>
        <dbReference type="PROSITE" id="PS50033"/>
    </source>
</evidence>
<dbReference type="Gene3D" id="3.10.20.90">
    <property type="entry name" value="Phosphatidylinositol 3-kinase Catalytic Subunit, Chain A, domain 1"/>
    <property type="match status" value="1"/>
</dbReference>
<dbReference type="Pfam" id="PF09409">
    <property type="entry name" value="PUB"/>
    <property type="match status" value="1"/>
</dbReference>
<dbReference type="InterPro" id="IPR018997">
    <property type="entry name" value="PUB_domain"/>
</dbReference>
<feature type="domain" description="UBX" evidence="5">
    <location>
        <begin position="324"/>
        <end position="408"/>
    </location>
</feature>
<dbReference type="SMART" id="SM00580">
    <property type="entry name" value="PUG"/>
    <property type="match status" value="1"/>
</dbReference>
<reference evidence="6 7" key="1">
    <citation type="journal article" date="2022" name="Nat. Plants">
        <title>Genomes of leafy and leafless Platanthera orchids illuminate the evolution of mycoheterotrophy.</title>
        <authorList>
            <person name="Li M.H."/>
            <person name="Liu K.W."/>
            <person name="Li Z."/>
            <person name="Lu H.C."/>
            <person name="Ye Q.L."/>
            <person name="Zhang D."/>
            <person name="Wang J.Y."/>
            <person name="Li Y.F."/>
            <person name="Zhong Z.M."/>
            <person name="Liu X."/>
            <person name="Yu X."/>
            <person name="Liu D.K."/>
            <person name="Tu X.D."/>
            <person name="Liu B."/>
            <person name="Hao Y."/>
            <person name="Liao X.Y."/>
            <person name="Jiang Y.T."/>
            <person name="Sun W.H."/>
            <person name="Chen J."/>
            <person name="Chen Y.Q."/>
            <person name="Ai Y."/>
            <person name="Zhai J.W."/>
            <person name="Wu S.S."/>
            <person name="Zhou Z."/>
            <person name="Hsiao Y.Y."/>
            <person name="Wu W.L."/>
            <person name="Chen Y.Y."/>
            <person name="Lin Y.F."/>
            <person name="Hsu J.L."/>
            <person name="Li C.Y."/>
            <person name="Wang Z.W."/>
            <person name="Zhao X."/>
            <person name="Zhong W.Y."/>
            <person name="Ma X.K."/>
            <person name="Ma L."/>
            <person name="Huang J."/>
            <person name="Chen G.Z."/>
            <person name="Huang M.Z."/>
            <person name="Huang L."/>
            <person name="Peng D.H."/>
            <person name="Luo Y.B."/>
            <person name="Zou S.Q."/>
            <person name="Chen S.P."/>
            <person name="Lan S."/>
            <person name="Tsai W.C."/>
            <person name="Van de Peer Y."/>
            <person name="Liu Z.J."/>
        </authorList>
    </citation>
    <scope>NUCLEOTIDE SEQUENCE [LARGE SCALE GENOMIC DNA]</scope>
    <source>
        <strain evidence="6">Lor287</strain>
    </source>
</reference>
<dbReference type="Gene3D" id="1.20.58.2190">
    <property type="match status" value="1"/>
</dbReference>
<dbReference type="PROSITE" id="PS50033">
    <property type="entry name" value="UBX"/>
    <property type="match status" value="1"/>
</dbReference>
<dbReference type="Gene3D" id="3.30.160.60">
    <property type="entry name" value="Classic Zinc Finger"/>
    <property type="match status" value="1"/>
</dbReference>